<feature type="compositionally biased region" description="Polar residues" evidence="1">
    <location>
        <begin position="535"/>
        <end position="552"/>
    </location>
</feature>
<reference evidence="2 3" key="1">
    <citation type="submission" date="2018-09" db="EMBL/GenBank/DDBJ databases">
        <title>Genomic investigation of the strawberry pathogen Phytophthora fragariae indicates pathogenicity is determined by transcriptional variation in three key races.</title>
        <authorList>
            <person name="Adams T.M."/>
            <person name="Armitage A.D."/>
            <person name="Sobczyk M.K."/>
            <person name="Bates H.J."/>
            <person name="Dunwell J.M."/>
            <person name="Nellist C.F."/>
            <person name="Harrison R.J."/>
        </authorList>
    </citation>
    <scope>NUCLEOTIDE SEQUENCE [LARGE SCALE GENOMIC DNA]</scope>
    <source>
        <strain evidence="2 3">NOV-77</strain>
    </source>
</reference>
<accession>A0A6G0R1Y3</accession>
<feature type="compositionally biased region" description="Polar residues" evidence="1">
    <location>
        <begin position="47"/>
        <end position="63"/>
    </location>
</feature>
<comment type="caution">
    <text evidence="2">The sequence shown here is derived from an EMBL/GenBank/DDBJ whole genome shotgun (WGS) entry which is preliminary data.</text>
</comment>
<feature type="compositionally biased region" description="Basic and acidic residues" evidence="1">
    <location>
        <begin position="602"/>
        <end position="611"/>
    </location>
</feature>
<dbReference type="EMBL" id="QXFY01001597">
    <property type="protein sequence ID" value="KAE9313795.1"/>
    <property type="molecule type" value="Genomic_DNA"/>
</dbReference>
<feature type="compositionally biased region" description="Basic and acidic residues" evidence="1">
    <location>
        <begin position="7"/>
        <end position="18"/>
    </location>
</feature>
<name>A0A6G0R1Y3_9STRA</name>
<evidence type="ECO:0000313" key="3">
    <source>
        <dbReference type="Proteomes" id="UP000486351"/>
    </source>
</evidence>
<feature type="compositionally biased region" description="Polar residues" evidence="1">
    <location>
        <begin position="99"/>
        <end position="114"/>
    </location>
</feature>
<proteinExistence type="predicted"/>
<sequence length="725" mass="79084">MPFKSRHMIERSTGRDNYIHPAGARSRPTAPDLLPDDEVAQRPTKPTVVSSGPHNTGSNQQEQSSRRPALVTTPSDAQGGRRPTTTNLEVEAGSRETAHTASARQEPTRSTIGSYATAVRRGPTTRAAEATPTLTTVAGTWSPRQRHILLQTLASDWVQSTAPTDTAVQAHMRAVAMAESPVHVDSALRERTALETETMLAYMNQTLELPHPPNFVKATMPVLQRAMVEQYHETHLEATLTADVEPRARLRKSMTHNTLIGMMYSANGDTARGRLMVSKLMEDVKRLKFDGIHTLSFIFNSQRLAQHYQGLAFRINGACVELEDTVAGQDTGTYRPARLRRQYAVRAYGVEDLGLVAFLAALSKLPGVRIVDAERPRLDATDIVDSSYFILRFQDEQCPAALRGVTKVTINGKVVTLHHHVVHQRMPCARCYAPFHTTGFCKVSATQLDRNQTKFQRKYAGPVPIFDVGEAIQYHHTDGDSLSNFLDTLTRELTAGMATATEAAAETEGASLVTAAPAPDHAEPTQEAAGRLDNAQGTSPTRSTHPETTPITDTDGFRTVVSRSTHTRHGDPDNIPEQRQQSPDENPHAQPAELPRPNGATRQERGDHPDTSGRATQDAHPAAGSRKRGKKSKAKAKQSKPPAFAKLKKAMAMGKYALLQNDDSDEEGNASEDGQDEAPYAYEYAPLPPTEAVHGRSIATVRTATSMIDEQAGTDAGGSEMMDTT</sequence>
<evidence type="ECO:0000313" key="2">
    <source>
        <dbReference type="EMBL" id="KAE9313795.1"/>
    </source>
</evidence>
<dbReference type="AlphaFoldDB" id="A0A6G0R1Y3"/>
<gene>
    <name evidence="2" type="ORF">PF008_g19641</name>
</gene>
<feature type="region of interest" description="Disordered" evidence="1">
    <location>
        <begin position="1"/>
        <end position="129"/>
    </location>
</feature>
<evidence type="ECO:0000256" key="1">
    <source>
        <dbReference type="SAM" id="MobiDB-lite"/>
    </source>
</evidence>
<feature type="region of interest" description="Disordered" evidence="1">
    <location>
        <begin position="516"/>
        <end position="691"/>
    </location>
</feature>
<protein>
    <submittedName>
        <fullName evidence="2">Uncharacterized protein</fullName>
    </submittedName>
</protein>
<feature type="compositionally biased region" description="Basic residues" evidence="1">
    <location>
        <begin position="625"/>
        <end position="638"/>
    </location>
</feature>
<dbReference type="Proteomes" id="UP000486351">
    <property type="component" value="Unassembled WGS sequence"/>
</dbReference>
<feature type="compositionally biased region" description="Acidic residues" evidence="1">
    <location>
        <begin position="662"/>
        <end position="676"/>
    </location>
</feature>
<organism evidence="2 3">
    <name type="scientific">Phytophthora fragariae</name>
    <dbReference type="NCBI Taxonomy" id="53985"/>
    <lineage>
        <taxon>Eukaryota</taxon>
        <taxon>Sar</taxon>
        <taxon>Stramenopiles</taxon>
        <taxon>Oomycota</taxon>
        <taxon>Peronosporomycetes</taxon>
        <taxon>Peronosporales</taxon>
        <taxon>Peronosporaceae</taxon>
        <taxon>Phytophthora</taxon>
    </lineage>
</organism>